<dbReference type="PANTHER" id="PTHR10010">
    <property type="entry name" value="SOLUTE CARRIER FAMILY 34 SODIUM PHOSPHATE , MEMBER 2-RELATED"/>
    <property type="match status" value="1"/>
</dbReference>
<dbReference type="RefSeq" id="WP_386736016.1">
    <property type="nucleotide sequence ID" value="NZ_JBHRXI010000012.1"/>
</dbReference>
<comment type="caution">
    <text evidence="7">The sequence shown here is derived from an EMBL/GenBank/DDBJ whole genome shotgun (WGS) entry which is preliminary data.</text>
</comment>
<feature type="transmembrane region" description="Helical" evidence="6">
    <location>
        <begin position="248"/>
        <end position="271"/>
    </location>
</feature>
<evidence type="ECO:0000256" key="1">
    <source>
        <dbReference type="ARBA" id="ARBA00004651"/>
    </source>
</evidence>
<evidence type="ECO:0000256" key="3">
    <source>
        <dbReference type="ARBA" id="ARBA00022692"/>
    </source>
</evidence>
<reference evidence="8" key="1">
    <citation type="journal article" date="2019" name="Int. J. Syst. Evol. Microbiol.">
        <title>The Global Catalogue of Microorganisms (GCM) 10K type strain sequencing project: providing services to taxonomists for standard genome sequencing and annotation.</title>
        <authorList>
            <consortium name="The Broad Institute Genomics Platform"/>
            <consortium name="The Broad Institute Genome Sequencing Center for Infectious Disease"/>
            <person name="Wu L."/>
            <person name="Ma J."/>
        </authorList>
    </citation>
    <scope>NUCLEOTIDE SEQUENCE [LARGE SCALE GENOMIC DNA]</scope>
    <source>
        <strain evidence="8">KCTC 42911</strain>
    </source>
</reference>
<evidence type="ECO:0000256" key="5">
    <source>
        <dbReference type="ARBA" id="ARBA00023136"/>
    </source>
</evidence>
<keyword evidence="2" id="KW-1003">Cell membrane</keyword>
<sequence>MTSQILVALGGVGLFLVGMHMLSGGLRGLAGKRLRAWLARFTRTPLSGAVTGATATAVIQSSSATTVTAIGFVSAGLLTFPQALGIVFGANIGTTITGWLVAILGFKLNLGEVVLPLVLVGALLQLLNRGGWAQLGQALAGFSLLFIGIDAMKSGLEAFEGILTPQSFPEDTILGRLQLIGIGILITLVTQSSSAGVATALAALGAGAINFPQAAALVIGMDVGTTFTALLATVGGSTMTRRTGVAHVIYNLMTAAMAFLLLPFTSALFAASATDPQIGLVAFHSTFNFIGVVAVIPFTNQFARLIEWLVPSTGPRLTAQLDTAALAVPSIAIKVAADTVETVARSLADYLAGALGNSAATHSDTRWSGEDFDNAISETRAWLREIPAMNLPPEEREELEQIVHTLDHLRRLQYRCEQHERIRLVRETVELRPYGMDLSALCTTLADDGATHVTADALDRYRKELRQARRTVRKGFVEQAAQGRIGYEESADRMDALRWLHRSGYHLWRIAYHLHAIRPAWSAGNTPRPLDMPVAMQPDQS</sequence>
<comment type="subcellular location">
    <subcellularLocation>
        <location evidence="1">Cell membrane</location>
        <topology evidence="1">Multi-pass membrane protein</topology>
    </subcellularLocation>
</comment>
<evidence type="ECO:0000256" key="4">
    <source>
        <dbReference type="ARBA" id="ARBA00022989"/>
    </source>
</evidence>
<feature type="transmembrane region" description="Helical" evidence="6">
    <location>
        <begin position="138"/>
        <end position="156"/>
    </location>
</feature>
<protein>
    <submittedName>
        <fullName evidence="7">Na/Pi cotransporter family protein</fullName>
    </submittedName>
</protein>
<keyword evidence="8" id="KW-1185">Reference proteome</keyword>
<dbReference type="InterPro" id="IPR003841">
    <property type="entry name" value="Na/Pi_transpt"/>
</dbReference>
<dbReference type="Pfam" id="PF02690">
    <property type="entry name" value="Na_Pi_cotrans"/>
    <property type="match status" value="2"/>
</dbReference>
<evidence type="ECO:0000313" key="8">
    <source>
        <dbReference type="Proteomes" id="UP001595629"/>
    </source>
</evidence>
<feature type="transmembrane region" description="Helical" evidence="6">
    <location>
        <begin position="214"/>
        <end position="236"/>
    </location>
</feature>
<keyword evidence="4 6" id="KW-1133">Transmembrane helix</keyword>
<dbReference type="EMBL" id="JBHRXI010000012">
    <property type="protein sequence ID" value="MFC3614743.1"/>
    <property type="molecule type" value="Genomic_DNA"/>
</dbReference>
<dbReference type="NCBIfam" id="NF037997">
    <property type="entry name" value="Na_Pi_symport"/>
    <property type="match status" value="1"/>
</dbReference>
<name>A0ABV7TK04_9RHOB</name>
<accession>A0ABV7TK04</accession>
<feature type="transmembrane region" description="Helical" evidence="6">
    <location>
        <begin position="277"/>
        <end position="298"/>
    </location>
</feature>
<evidence type="ECO:0000313" key="7">
    <source>
        <dbReference type="EMBL" id="MFC3614743.1"/>
    </source>
</evidence>
<gene>
    <name evidence="7" type="ORF">ACFORG_13295</name>
</gene>
<organism evidence="7 8">
    <name type="scientific">Lutimaribacter marinistellae</name>
    <dbReference type="NCBI Taxonomy" id="1820329"/>
    <lineage>
        <taxon>Bacteria</taxon>
        <taxon>Pseudomonadati</taxon>
        <taxon>Pseudomonadota</taxon>
        <taxon>Alphaproteobacteria</taxon>
        <taxon>Rhodobacterales</taxon>
        <taxon>Roseobacteraceae</taxon>
        <taxon>Lutimaribacter</taxon>
    </lineage>
</organism>
<keyword evidence="5 6" id="KW-0472">Membrane</keyword>
<proteinExistence type="predicted"/>
<dbReference type="PANTHER" id="PTHR10010:SF46">
    <property type="entry name" value="SODIUM-DEPENDENT PHOSPHATE TRANSPORT PROTEIN 2B"/>
    <property type="match status" value="1"/>
</dbReference>
<evidence type="ECO:0000256" key="6">
    <source>
        <dbReference type="SAM" id="Phobius"/>
    </source>
</evidence>
<keyword evidence="3 6" id="KW-0812">Transmembrane</keyword>
<dbReference type="Proteomes" id="UP001595629">
    <property type="component" value="Unassembled WGS sequence"/>
</dbReference>
<feature type="transmembrane region" description="Helical" evidence="6">
    <location>
        <begin position="177"/>
        <end position="202"/>
    </location>
</feature>
<evidence type="ECO:0000256" key="2">
    <source>
        <dbReference type="ARBA" id="ARBA00022475"/>
    </source>
</evidence>